<evidence type="ECO:0000313" key="3">
    <source>
        <dbReference type="EMBL" id="CAB9521608.1"/>
    </source>
</evidence>
<protein>
    <submittedName>
        <fullName evidence="3">Uncharacterized protein</fullName>
    </submittedName>
</protein>
<reference evidence="3" key="1">
    <citation type="submission" date="2020-06" db="EMBL/GenBank/DDBJ databases">
        <authorList>
            <consortium name="Plant Systems Biology data submission"/>
        </authorList>
    </citation>
    <scope>NUCLEOTIDE SEQUENCE</scope>
    <source>
        <strain evidence="3">D6</strain>
    </source>
</reference>
<keyword evidence="4" id="KW-1185">Reference proteome</keyword>
<name>A0A9N8HSY3_9STRA</name>
<keyword evidence="2" id="KW-0472">Membrane</keyword>
<accession>A0A9N8HSY3</accession>
<comment type="caution">
    <text evidence="3">The sequence shown here is derived from an EMBL/GenBank/DDBJ whole genome shotgun (WGS) entry which is preliminary data.</text>
</comment>
<evidence type="ECO:0000256" key="1">
    <source>
        <dbReference type="SAM" id="MobiDB-lite"/>
    </source>
</evidence>
<dbReference type="Proteomes" id="UP001153069">
    <property type="component" value="Unassembled WGS sequence"/>
</dbReference>
<feature type="region of interest" description="Disordered" evidence="1">
    <location>
        <begin position="1"/>
        <end position="37"/>
    </location>
</feature>
<dbReference type="EMBL" id="CAICTM010001211">
    <property type="protein sequence ID" value="CAB9521608.1"/>
    <property type="molecule type" value="Genomic_DNA"/>
</dbReference>
<feature type="compositionally biased region" description="Basic and acidic residues" evidence="1">
    <location>
        <begin position="146"/>
        <end position="159"/>
    </location>
</feature>
<sequence>MDPSSTDSHYHHHDHDRTSMEPLNIGDGYDDDTTSMGHTTMDSPSLVRRQMVVFFIAAVFLIVIETVVPSATATMVELATGRPLITMMTMNDPGAARTAKTMLAQLQQSRQEWIDTTLKVDYRMVNTQRAFRDPFQLPLPQQQQQRGHDDNEKADTKSTEDLTAWNRMKRKFQIKFLQIRSIVCFIDMTVGMTVLGMDLNYQKNTIYKAFPDLYGMKEDQIDELPPLVNSRTGMATWHPGWKYHALVGHMLAFTVLQVAIDALEELVQLIIDEPAHHGRETLEQKQARLQKQLRQLDAAEQEDDETIFRKPVPAELIAHFDSYLWKGDHKEENKLAMMKQPTSSFLEMLIKEASFCHTALLPAEIRIRGLLTDNPHNDNDVGSVWDQNYDMGVMQSDVALAESPDPSAGQTPHVLQSSRPDQSDFMMIGTDPKEHQSCSSHDNNMLNADYKDYFFVTSRESWTLHKEEAWRKVPFPNPSEQAYYTEFEPLVARGWVFICMSTCPWGRCPMGDIRNHVLDLTTDPAGGGRIEMEVNQVNVTSVHCMNKCCALKHEVEGDDDKQETQAFIWRPQPNGQYVFRARITDNTVWSYARFSSFIVL</sequence>
<keyword evidence="2" id="KW-0812">Transmembrane</keyword>
<feature type="compositionally biased region" description="Low complexity" evidence="1">
    <location>
        <begin position="136"/>
        <end position="145"/>
    </location>
</feature>
<feature type="transmembrane region" description="Helical" evidence="2">
    <location>
        <begin position="51"/>
        <end position="80"/>
    </location>
</feature>
<keyword evidence="2" id="KW-1133">Transmembrane helix</keyword>
<dbReference type="AlphaFoldDB" id="A0A9N8HSY3"/>
<organism evidence="3 4">
    <name type="scientific">Seminavis robusta</name>
    <dbReference type="NCBI Taxonomy" id="568900"/>
    <lineage>
        <taxon>Eukaryota</taxon>
        <taxon>Sar</taxon>
        <taxon>Stramenopiles</taxon>
        <taxon>Ochrophyta</taxon>
        <taxon>Bacillariophyta</taxon>
        <taxon>Bacillariophyceae</taxon>
        <taxon>Bacillariophycidae</taxon>
        <taxon>Naviculales</taxon>
        <taxon>Naviculaceae</taxon>
        <taxon>Seminavis</taxon>
    </lineage>
</organism>
<proteinExistence type="predicted"/>
<gene>
    <name evidence="3" type="ORF">SEMRO_1213_G252990.1</name>
</gene>
<evidence type="ECO:0000256" key="2">
    <source>
        <dbReference type="SAM" id="Phobius"/>
    </source>
</evidence>
<evidence type="ECO:0000313" key="4">
    <source>
        <dbReference type="Proteomes" id="UP001153069"/>
    </source>
</evidence>
<dbReference type="OrthoDB" id="43171at2759"/>
<feature type="region of interest" description="Disordered" evidence="1">
    <location>
        <begin position="135"/>
        <end position="159"/>
    </location>
</feature>